<protein>
    <recommendedName>
        <fullName evidence="1">GP-PDE domain-containing protein</fullName>
    </recommendedName>
</protein>
<dbReference type="Proteomes" id="UP000504882">
    <property type="component" value="Unassembled WGS sequence"/>
</dbReference>
<accession>A0ABY2E8Q7</accession>
<dbReference type="InterPro" id="IPR030395">
    <property type="entry name" value="GP_PDE_dom"/>
</dbReference>
<evidence type="ECO:0000259" key="1">
    <source>
        <dbReference type="PROSITE" id="PS51704"/>
    </source>
</evidence>
<dbReference type="PANTHER" id="PTHR46211:SF14">
    <property type="entry name" value="GLYCEROPHOSPHODIESTER PHOSPHODIESTERASE"/>
    <property type="match status" value="1"/>
</dbReference>
<reference evidence="2 3" key="1">
    <citation type="submission" date="2019-03" db="EMBL/GenBank/DDBJ databases">
        <title>Genomic features of bacteria from cold environments.</title>
        <authorList>
            <person name="Shen L."/>
        </authorList>
    </citation>
    <scope>NUCLEOTIDE SEQUENCE [LARGE SCALE GENOMIC DNA]</scope>
    <source>
        <strain evidence="3">T3246-1</strain>
    </source>
</reference>
<dbReference type="PANTHER" id="PTHR46211">
    <property type="entry name" value="GLYCEROPHOSPHORYL DIESTER PHOSPHODIESTERASE"/>
    <property type="match status" value="1"/>
</dbReference>
<dbReference type="Gene3D" id="3.20.20.190">
    <property type="entry name" value="Phosphatidylinositol (PI) phosphodiesterase"/>
    <property type="match status" value="1"/>
</dbReference>
<evidence type="ECO:0000313" key="2">
    <source>
        <dbReference type="EMBL" id="TDE98761.1"/>
    </source>
</evidence>
<sequence>MSVHRIATVGSAALCSVLAPSPPIVRSIMHVYAHRGASIELPENTLAAFAKALEYGAEGIELDCYKAKDGRIVVIHDDTLDRTTNATGPVKERTAEELRLVDAGNGEYVPTLDEVLALVCGKMRVNIEIKDPEAVDGVIAAVAALPDLDWFASSGHWEALEQIHERAGAQVYPLSIGTRANAEAMIERYRDRVTPEQVDALERMRRDWRDAVEFGTRLSAPGISIYEQNLTPEIIDGIHEAGMEAWVWTINDPVRALEVTAMGADAICTDAPREILAARDAAPVT</sequence>
<dbReference type="PROSITE" id="PS50007">
    <property type="entry name" value="PIPLC_X_DOMAIN"/>
    <property type="match status" value="1"/>
</dbReference>
<gene>
    <name evidence="2" type="ORF">EXU48_00720</name>
</gene>
<keyword evidence="3" id="KW-1185">Reference proteome</keyword>
<comment type="caution">
    <text evidence="2">The sequence shown here is derived from an EMBL/GenBank/DDBJ whole genome shotgun (WGS) entry which is preliminary data.</text>
</comment>
<evidence type="ECO:0000313" key="3">
    <source>
        <dbReference type="Proteomes" id="UP000504882"/>
    </source>
</evidence>
<dbReference type="SUPFAM" id="SSF51695">
    <property type="entry name" value="PLC-like phosphodiesterases"/>
    <property type="match status" value="1"/>
</dbReference>
<dbReference type="EMBL" id="SMNA01000001">
    <property type="protein sequence ID" value="TDE98761.1"/>
    <property type="molecule type" value="Genomic_DNA"/>
</dbReference>
<organism evidence="2 3">
    <name type="scientific">Occultella glacieicola</name>
    <dbReference type="NCBI Taxonomy" id="2518684"/>
    <lineage>
        <taxon>Bacteria</taxon>
        <taxon>Bacillati</taxon>
        <taxon>Actinomycetota</taxon>
        <taxon>Actinomycetes</taxon>
        <taxon>Micrococcales</taxon>
        <taxon>Ruaniaceae</taxon>
        <taxon>Occultella</taxon>
    </lineage>
</organism>
<dbReference type="PROSITE" id="PS51704">
    <property type="entry name" value="GP_PDE"/>
    <property type="match status" value="1"/>
</dbReference>
<dbReference type="InterPro" id="IPR017946">
    <property type="entry name" value="PLC-like_Pdiesterase_TIM-brl"/>
</dbReference>
<dbReference type="Pfam" id="PF03009">
    <property type="entry name" value="GDPD"/>
    <property type="match status" value="1"/>
</dbReference>
<feature type="domain" description="GP-PDE" evidence="1">
    <location>
        <begin position="29"/>
        <end position="279"/>
    </location>
</feature>
<name>A0ABY2E8Q7_9MICO</name>
<proteinExistence type="predicted"/>